<evidence type="ECO:0000313" key="3">
    <source>
        <dbReference type="Proteomes" id="UP000244523"/>
    </source>
</evidence>
<evidence type="ECO:0000313" key="2">
    <source>
        <dbReference type="EMBL" id="PUB11566.1"/>
    </source>
</evidence>
<comment type="caution">
    <text evidence="2">The sequence shown here is derived from an EMBL/GenBank/DDBJ whole genome shotgun (WGS) entry which is preliminary data.</text>
</comment>
<organism evidence="2 3">
    <name type="scientific">Yoonia sediminilitoris</name>
    <dbReference type="NCBI Taxonomy" id="1286148"/>
    <lineage>
        <taxon>Bacteria</taxon>
        <taxon>Pseudomonadati</taxon>
        <taxon>Pseudomonadota</taxon>
        <taxon>Alphaproteobacteria</taxon>
        <taxon>Rhodobacterales</taxon>
        <taxon>Paracoccaceae</taxon>
        <taxon>Yoonia</taxon>
    </lineage>
</organism>
<proteinExistence type="predicted"/>
<gene>
    <name evidence="2" type="ORF">C8N45_11384</name>
</gene>
<accession>A0A2T6K9R1</accession>
<feature type="signal peptide" evidence="1">
    <location>
        <begin position="1"/>
        <end position="19"/>
    </location>
</feature>
<keyword evidence="3" id="KW-1185">Reference proteome</keyword>
<name>A0A2T6K9R1_9RHOB</name>
<dbReference type="EMBL" id="QBUD01000013">
    <property type="protein sequence ID" value="PUB11566.1"/>
    <property type="molecule type" value="Genomic_DNA"/>
</dbReference>
<dbReference type="Proteomes" id="UP000244523">
    <property type="component" value="Unassembled WGS sequence"/>
</dbReference>
<feature type="chain" id="PRO_5015618764" evidence="1">
    <location>
        <begin position="20"/>
        <end position="141"/>
    </location>
</feature>
<sequence>MFKTILLCAACAAAPSLSAADQWVGQDGQGVRIAAIQHDGIYLGVNCATAASGLTSSVTVAHQGRKPTGTIRFIFDYDESSLVQLPFVAGTYKAGTEASRQKFSALVRSLRAGRWVEVIDTQGGNPLVPLKGSGNALIGCE</sequence>
<reference evidence="2 3" key="1">
    <citation type="submission" date="2018-04" db="EMBL/GenBank/DDBJ databases">
        <title>Genomic Encyclopedia of Archaeal and Bacterial Type Strains, Phase II (KMG-II): from individual species to whole genera.</title>
        <authorList>
            <person name="Goeker M."/>
        </authorList>
    </citation>
    <scope>NUCLEOTIDE SEQUENCE [LARGE SCALE GENOMIC DNA]</scope>
    <source>
        <strain evidence="2 3">DSM 29955</strain>
    </source>
</reference>
<dbReference type="RefSeq" id="WP_108387755.1">
    <property type="nucleotide sequence ID" value="NZ_QBUD01000013.1"/>
</dbReference>
<keyword evidence="1" id="KW-0732">Signal</keyword>
<protein>
    <submittedName>
        <fullName evidence="2">Uncharacterized protein</fullName>
    </submittedName>
</protein>
<evidence type="ECO:0000256" key="1">
    <source>
        <dbReference type="SAM" id="SignalP"/>
    </source>
</evidence>
<dbReference type="AlphaFoldDB" id="A0A2T6K9R1"/>